<feature type="domain" description="GH18" evidence="8">
    <location>
        <begin position="240"/>
        <end position="543"/>
    </location>
</feature>
<dbReference type="PROSITE" id="PS51910">
    <property type="entry name" value="GH18_2"/>
    <property type="match status" value="1"/>
</dbReference>
<evidence type="ECO:0000259" key="6">
    <source>
        <dbReference type="PROSITE" id="PS50853"/>
    </source>
</evidence>
<dbReference type="SUPFAM" id="SSF51445">
    <property type="entry name" value="(Trans)glycosidases"/>
    <property type="match status" value="1"/>
</dbReference>
<feature type="region of interest" description="Disordered" evidence="4">
    <location>
        <begin position="133"/>
        <end position="153"/>
    </location>
</feature>
<dbReference type="PROSITE" id="PS50853">
    <property type="entry name" value="FN3"/>
    <property type="match status" value="1"/>
</dbReference>
<dbReference type="InterPro" id="IPR052750">
    <property type="entry name" value="GH18_Chitinase"/>
</dbReference>
<keyword evidence="10" id="KW-1185">Reference proteome</keyword>
<dbReference type="CDD" id="cd06543">
    <property type="entry name" value="GH18_PF-ChiA-like"/>
    <property type="match status" value="1"/>
</dbReference>
<dbReference type="SUPFAM" id="SSF49265">
    <property type="entry name" value="Fibronectin type III"/>
    <property type="match status" value="1"/>
</dbReference>
<evidence type="ECO:0008006" key="11">
    <source>
        <dbReference type="Google" id="ProtNLM"/>
    </source>
</evidence>
<evidence type="ECO:0000256" key="5">
    <source>
        <dbReference type="SAM" id="SignalP"/>
    </source>
</evidence>
<dbReference type="Pfam" id="PF00553">
    <property type="entry name" value="CBM_2"/>
    <property type="match status" value="1"/>
</dbReference>
<evidence type="ECO:0000256" key="4">
    <source>
        <dbReference type="SAM" id="MobiDB-lite"/>
    </source>
</evidence>
<dbReference type="InterPro" id="IPR003961">
    <property type="entry name" value="FN3_dom"/>
</dbReference>
<evidence type="ECO:0000256" key="3">
    <source>
        <dbReference type="ARBA" id="ARBA00023326"/>
    </source>
</evidence>
<dbReference type="InterPro" id="IPR013783">
    <property type="entry name" value="Ig-like_fold"/>
</dbReference>
<dbReference type="SUPFAM" id="SSF49384">
    <property type="entry name" value="Carbohydrate-binding domain"/>
    <property type="match status" value="1"/>
</dbReference>
<feature type="signal peptide" evidence="5">
    <location>
        <begin position="1"/>
        <end position="28"/>
    </location>
</feature>
<dbReference type="InterPro" id="IPR012291">
    <property type="entry name" value="CBM2_carb-bd_dom_sf"/>
</dbReference>
<feature type="compositionally biased region" description="Polar residues" evidence="4">
    <location>
        <begin position="139"/>
        <end position="153"/>
    </location>
</feature>
<dbReference type="PANTHER" id="PTHR42976">
    <property type="entry name" value="BIFUNCTIONAL CHITINASE/LYSOZYME-RELATED"/>
    <property type="match status" value="1"/>
</dbReference>
<reference evidence="10" key="1">
    <citation type="journal article" date="2019" name="Int. J. Syst. Evol. Microbiol.">
        <title>The Global Catalogue of Microorganisms (GCM) 10K type strain sequencing project: providing services to taxonomists for standard genome sequencing and annotation.</title>
        <authorList>
            <consortium name="The Broad Institute Genomics Platform"/>
            <consortium name="The Broad Institute Genome Sequencing Center for Infectious Disease"/>
            <person name="Wu L."/>
            <person name="Ma J."/>
        </authorList>
    </citation>
    <scope>NUCLEOTIDE SEQUENCE [LARGE SCALE GENOMIC DNA]</scope>
    <source>
        <strain evidence="10">JCM 17938</strain>
    </source>
</reference>
<organism evidence="9 10">
    <name type="scientific">Actinoallomurus liliacearum</name>
    <dbReference type="NCBI Taxonomy" id="1080073"/>
    <lineage>
        <taxon>Bacteria</taxon>
        <taxon>Bacillati</taxon>
        <taxon>Actinomycetota</taxon>
        <taxon>Actinomycetes</taxon>
        <taxon>Streptosporangiales</taxon>
        <taxon>Thermomonosporaceae</taxon>
        <taxon>Actinoallomurus</taxon>
    </lineage>
</organism>
<dbReference type="SMART" id="SM00637">
    <property type="entry name" value="CBD_II"/>
    <property type="match status" value="1"/>
</dbReference>
<dbReference type="Gene3D" id="2.60.40.290">
    <property type="match status" value="1"/>
</dbReference>
<dbReference type="InterPro" id="IPR008965">
    <property type="entry name" value="CBM2/CBM3_carb-bd_dom_sf"/>
</dbReference>
<dbReference type="Gene3D" id="2.60.40.10">
    <property type="entry name" value="Immunoglobulins"/>
    <property type="match status" value="1"/>
</dbReference>
<sequence length="543" mass="55428">MRVRPRALTILTAGLLALGVLTAGRAHAAGPLTATFAKTSDWGSGYQGQFTVKNDGSSAVSGWTVAFDLPSGSSVGTYWDALLTQSGSHYTFKNRDYNASVPAGGSVSFGFVVSGSGTPTGCTLNGAACDGGGGGGGSDTQPPSTPTGLTVTGHTSSSVSLSWNASTDDVGVTGYEVYQGSSPATTVSGTSATVPGLAASTSYSFKVRAKDAAGNASAFSATVNATTDSGGGTPPPSGDLRAAPYFMPLDNDPQPISGIVSGSGVKSLVLAFVLAPNGGGCTPAWDGDTAHPVSSDTAVKAQVDAVRAAGGDVAVSFGGYNGLELGAACSDAASLAQAYQQVIDKYALTHVDFDIEGDDLGDAAGETRRFQAIKILKQNAAAAGRALQVSLTMPVTTVGLSDLDKAEIQRAKDNGADIDLYAVMAFDYGGPAASMAADVQKVMEAAHTQLAALRPDLSDANLYARTGLILMNGHTDQPSELFTQDTFRTLLGYAQQHHLGRLSFWSLNRDRQCTGTTGWADGKCSGVTQQPYDFATIIGQFTG</sequence>
<accession>A0ABP8TVV7</accession>
<gene>
    <name evidence="9" type="ORF">GCM10023195_61750</name>
</gene>
<feature type="domain" description="Fibronectin type-III" evidence="6">
    <location>
        <begin position="142"/>
        <end position="230"/>
    </location>
</feature>
<name>A0ABP8TVV7_9ACTN</name>
<comment type="caution">
    <text evidence="9">The sequence shown here is derived from an EMBL/GenBank/DDBJ whole genome shotgun (WGS) entry which is preliminary data.</text>
</comment>
<proteinExistence type="predicted"/>
<dbReference type="RefSeq" id="WP_345362371.1">
    <property type="nucleotide sequence ID" value="NZ_BAABHJ010000023.1"/>
</dbReference>
<dbReference type="PANTHER" id="PTHR42976:SF1">
    <property type="entry name" value="GH18 DOMAIN-CONTAINING PROTEIN-RELATED"/>
    <property type="match status" value="1"/>
</dbReference>
<protein>
    <recommendedName>
        <fullName evidence="11">Chitinase</fullName>
    </recommendedName>
</protein>
<evidence type="ECO:0000259" key="8">
    <source>
        <dbReference type="PROSITE" id="PS51910"/>
    </source>
</evidence>
<keyword evidence="2" id="KW-0326">Glycosidase</keyword>
<dbReference type="CDD" id="cd00063">
    <property type="entry name" value="FN3"/>
    <property type="match status" value="1"/>
</dbReference>
<dbReference type="EMBL" id="BAABHJ010000023">
    <property type="protein sequence ID" value="GAA4614166.1"/>
    <property type="molecule type" value="Genomic_DNA"/>
</dbReference>
<dbReference type="InterPro" id="IPR001919">
    <property type="entry name" value="CBD2"/>
</dbReference>
<evidence type="ECO:0000313" key="9">
    <source>
        <dbReference type="EMBL" id="GAA4614166.1"/>
    </source>
</evidence>
<dbReference type="Gene3D" id="3.20.20.80">
    <property type="entry name" value="Glycosidases"/>
    <property type="match status" value="1"/>
</dbReference>
<dbReference type="Pfam" id="PF00041">
    <property type="entry name" value="fn3"/>
    <property type="match status" value="1"/>
</dbReference>
<keyword evidence="2" id="KW-0378">Hydrolase</keyword>
<evidence type="ECO:0000313" key="10">
    <source>
        <dbReference type="Proteomes" id="UP001500212"/>
    </source>
</evidence>
<dbReference type="InterPro" id="IPR036116">
    <property type="entry name" value="FN3_sf"/>
</dbReference>
<evidence type="ECO:0000256" key="2">
    <source>
        <dbReference type="ARBA" id="ARBA00023295"/>
    </source>
</evidence>
<dbReference type="Proteomes" id="UP001500212">
    <property type="component" value="Unassembled WGS sequence"/>
</dbReference>
<keyword evidence="5" id="KW-0732">Signal</keyword>
<evidence type="ECO:0000256" key="1">
    <source>
        <dbReference type="ARBA" id="ARBA00023277"/>
    </source>
</evidence>
<feature type="domain" description="CBM2" evidence="7">
    <location>
        <begin position="25"/>
        <end position="132"/>
    </location>
</feature>
<feature type="chain" id="PRO_5045987337" description="Chitinase" evidence="5">
    <location>
        <begin position="29"/>
        <end position="543"/>
    </location>
</feature>
<dbReference type="InterPro" id="IPR001223">
    <property type="entry name" value="Glyco_hydro18_cat"/>
</dbReference>
<dbReference type="SMART" id="SM00060">
    <property type="entry name" value="FN3"/>
    <property type="match status" value="1"/>
</dbReference>
<keyword evidence="3" id="KW-0624">Polysaccharide degradation</keyword>
<evidence type="ECO:0000259" key="7">
    <source>
        <dbReference type="PROSITE" id="PS51173"/>
    </source>
</evidence>
<dbReference type="InterPro" id="IPR017853">
    <property type="entry name" value="GH"/>
</dbReference>
<dbReference type="PROSITE" id="PS51173">
    <property type="entry name" value="CBM2"/>
    <property type="match status" value="1"/>
</dbReference>
<keyword evidence="1" id="KW-0119">Carbohydrate metabolism</keyword>